<dbReference type="AlphaFoldDB" id="A0A829PB61"/>
<protein>
    <submittedName>
        <fullName evidence="1">Uncharacterized protein</fullName>
    </submittedName>
</protein>
<name>A0A829PB61_9MYCO</name>
<gene>
    <name evidence="1" type="ORF">L829_0001</name>
</gene>
<accession>A0A829PB61</accession>
<comment type="caution">
    <text evidence="1">The sequence shown here is derived from an EMBL/GenBank/DDBJ whole genome shotgun (WGS) entry which is preliminary data.</text>
</comment>
<dbReference type="Proteomes" id="UP000019854">
    <property type="component" value="Unassembled WGS sequence"/>
</dbReference>
<evidence type="ECO:0000313" key="1">
    <source>
        <dbReference type="EMBL" id="ETZ86464.1"/>
    </source>
</evidence>
<organism evidence="1 2">
    <name type="scientific">Mycobacteroides abscessus MAB_030201_1075</name>
    <dbReference type="NCBI Taxonomy" id="1335410"/>
    <lineage>
        <taxon>Bacteria</taxon>
        <taxon>Bacillati</taxon>
        <taxon>Actinomycetota</taxon>
        <taxon>Actinomycetes</taxon>
        <taxon>Mycobacteriales</taxon>
        <taxon>Mycobacteriaceae</taxon>
        <taxon>Mycobacteroides</taxon>
        <taxon>Mycobacteroides abscessus</taxon>
    </lineage>
</organism>
<sequence length="33" mass="3661">MQIAFHPHERSLLARIPWPSILLLCGACSPTSD</sequence>
<proteinExistence type="predicted"/>
<dbReference type="EMBL" id="JAOX01000001">
    <property type="protein sequence ID" value="ETZ86464.1"/>
    <property type="molecule type" value="Genomic_DNA"/>
</dbReference>
<evidence type="ECO:0000313" key="2">
    <source>
        <dbReference type="Proteomes" id="UP000019854"/>
    </source>
</evidence>
<reference evidence="1 2" key="1">
    <citation type="submission" date="2014-01" db="EMBL/GenBank/DDBJ databases">
        <authorList>
            <person name="Zelazny A."/>
            <person name="Olivier K."/>
            <person name="Sampaio E.P."/>
            <person name="Holland S.M."/>
            <person name="Tallon L.J."/>
            <person name="Sadzewicz L.K."/>
            <person name="Sengamalay N."/>
            <person name="Fraser C.M."/>
            <person name="Hine E."/>
            <person name="Shefchek K.A."/>
            <person name="Das S.P."/>
            <person name="Shallom S.J."/>
            <person name="Agrawal S."/>
            <person name="Tettelin H."/>
        </authorList>
    </citation>
    <scope>NUCLEOTIDE SEQUENCE [LARGE SCALE GENOMIC DNA]</scope>
    <source>
        <strain evidence="1 2">MAB_030201_1075</strain>
    </source>
</reference>
<feature type="non-terminal residue" evidence="1">
    <location>
        <position position="1"/>
    </location>
</feature>